<accession>A0A7J7P920</accession>
<sequence>MVEEEKTESYQNVEGVEVEYEYENSSANYSNKSEYLGDEKEVLHDKEIVDLGEEWHTVRSRKNIRQNKPKGPLKLVAKQQTRRRAYEGIFKLPNGFPIIAFSEKVTEDYGIGVLEVKATSEGVLVAGTKEVHAITTLRNGQMIDNLAEMPKDDTLNPMPNAPEMVKDEEDKPIEISTSEALSNPGLTRNPSISSVQPEACFTPSVPYPQRLEEKDGHTVEDNLNDGTDVTVYIPPDDVEKEELSFPMKAPFSCLRPSQVPDVSLITIILIVPFIIGIILGFKTSFHLNMTWISGYLSL</sequence>
<protein>
    <submittedName>
        <fullName evidence="2">Uncharacterized protein</fullName>
    </submittedName>
</protein>
<evidence type="ECO:0000313" key="2">
    <source>
        <dbReference type="EMBL" id="KAF6175833.1"/>
    </source>
</evidence>
<keyword evidence="1" id="KW-0812">Transmembrane</keyword>
<dbReference type="AlphaFoldDB" id="A0A7J7P920"/>
<keyword evidence="3" id="KW-1185">Reference proteome</keyword>
<feature type="transmembrane region" description="Helical" evidence="1">
    <location>
        <begin position="262"/>
        <end position="281"/>
    </location>
</feature>
<dbReference type="Proteomes" id="UP000541444">
    <property type="component" value="Unassembled WGS sequence"/>
</dbReference>
<reference evidence="2 3" key="1">
    <citation type="journal article" date="2020" name="IScience">
        <title>Genome Sequencing of the Endangered Kingdonia uniflora (Circaeasteraceae, Ranunculales) Reveals Potential Mechanisms of Evolutionary Specialization.</title>
        <authorList>
            <person name="Sun Y."/>
            <person name="Deng T."/>
            <person name="Zhang A."/>
            <person name="Moore M.J."/>
            <person name="Landis J.B."/>
            <person name="Lin N."/>
            <person name="Zhang H."/>
            <person name="Zhang X."/>
            <person name="Huang J."/>
            <person name="Zhang X."/>
            <person name="Sun H."/>
            <person name="Wang H."/>
        </authorList>
    </citation>
    <scope>NUCLEOTIDE SEQUENCE [LARGE SCALE GENOMIC DNA]</scope>
    <source>
        <strain evidence="2">TB1705</strain>
        <tissue evidence="2">Leaf</tissue>
    </source>
</reference>
<evidence type="ECO:0000313" key="3">
    <source>
        <dbReference type="Proteomes" id="UP000541444"/>
    </source>
</evidence>
<dbReference type="EMBL" id="JACGCM010000140">
    <property type="protein sequence ID" value="KAF6175833.1"/>
    <property type="molecule type" value="Genomic_DNA"/>
</dbReference>
<comment type="caution">
    <text evidence="2">The sequence shown here is derived from an EMBL/GenBank/DDBJ whole genome shotgun (WGS) entry which is preliminary data.</text>
</comment>
<name>A0A7J7P920_9MAGN</name>
<keyword evidence="1" id="KW-0472">Membrane</keyword>
<proteinExistence type="predicted"/>
<organism evidence="2 3">
    <name type="scientific">Kingdonia uniflora</name>
    <dbReference type="NCBI Taxonomy" id="39325"/>
    <lineage>
        <taxon>Eukaryota</taxon>
        <taxon>Viridiplantae</taxon>
        <taxon>Streptophyta</taxon>
        <taxon>Embryophyta</taxon>
        <taxon>Tracheophyta</taxon>
        <taxon>Spermatophyta</taxon>
        <taxon>Magnoliopsida</taxon>
        <taxon>Ranunculales</taxon>
        <taxon>Circaeasteraceae</taxon>
        <taxon>Kingdonia</taxon>
    </lineage>
</organism>
<keyword evidence="1" id="KW-1133">Transmembrane helix</keyword>
<evidence type="ECO:0000256" key="1">
    <source>
        <dbReference type="SAM" id="Phobius"/>
    </source>
</evidence>
<gene>
    <name evidence="2" type="ORF">GIB67_003321</name>
</gene>